<dbReference type="InterPro" id="IPR006693">
    <property type="entry name" value="AB_hydrolase_lipase"/>
</dbReference>
<dbReference type="GO" id="GO:0016042">
    <property type="term" value="P:lipid catabolic process"/>
    <property type="evidence" value="ECO:0007669"/>
    <property type="project" value="UniProtKB-KW"/>
</dbReference>
<dbReference type="GO" id="GO:0016787">
    <property type="term" value="F:hydrolase activity"/>
    <property type="evidence" value="ECO:0007669"/>
    <property type="project" value="UniProtKB-KW"/>
</dbReference>
<keyword evidence="5" id="KW-0443">Lipid metabolism</keyword>
<proteinExistence type="inferred from homology"/>
<dbReference type="Pfam" id="PF04083">
    <property type="entry name" value="Abhydro_lipase"/>
    <property type="match status" value="2"/>
</dbReference>
<sequence>MFRPIVIVTCLIYLVQAHPDERLSTKQFMAKYGYPIEDHSVTTQDGYILTAQRIPHSPNGQKPTRVVLLVHGMGGKGANYLILGPPDALAFYMSDRGYDVWLFNARGTELSRKHKTLNPNRDRKKFWNFSWNEIALFDLPATIDYIVRKTGADKLFYVGHSQGTTSCLIMLSEVPEINDRISAAALLAPAVFLNLTKSPILTAASKLAGLAQVTSKSPLNLWMAVYFSKPKRLLGMFNWYELPMPNSPMLNNILLSLCRPPMDDLCLDIVYLIGGPTSGLVDKSIVPMALKFGISGIASKQIFHYGQVILSGEFKKYDYGSKGNLKMYNNTKPPLYQLHNVRAPMALFYSVEDPFGNNLMMEKLKIFLPNVALDNQMSLPNWNHLDFILARNLRQEVHEPLYELFKKYTDELKMLKNRLMLIWAVIQLEAVGVVRLHVDENLSVTQIIKKHNYPVEEHTITTADSYVLKTFRIPHGQQGKPESRNVVLLGHGLASSSDDWILLGPDSLAYHLVDSGFDVWLFNARGTRHSRKHLKLDPEANATDFWNFSWEEIGLYDLPANIDYILNHTGAAKLFYVGHSQGGTANLVMLSQLPKMNEKIMAASLLAPAVYFVNEKSVALLKVVAVLFSPRVRKISFYEFPPKSSSHLTDISNQLCSFPGLITMCYNTIYFGAQLENHPIDQKLIPLIVQHAPSTLSTKQIHHYTQIMQSGEFKRFDYGTRRNLKTYGFSKPPVFDLSRITTPMLIFYGNGDFLASPLSVQKITNELTNQHEVVEVPFDGFDHVDFLWARNAKELIYEKTLEMFQKYVN</sequence>
<dbReference type="PANTHER" id="PTHR11005">
    <property type="entry name" value="LYSOSOMAL ACID LIPASE-RELATED"/>
    <property type="match status" value="1"/>
</dbReference>
<evidence type="ECO:0000256" key="1">
    <source>
        <dbReference type="ARBA" id="ARBA00010701"/>
    </source>
</evidence>
<protein>
    <submittedName>
        <fullName evidence="7">Uncharacterized protein</fullName>
    </submittedName>
</protein>
<keyword evidence="6" id="KW-0325">Glycoprotein</keyword>
<evidence type="ECO:0000256" key="3">
    <source>
        <dbReference type="ARBA" id="ARBA00022801"/>
    </source>
</evidence>
<dbReference type="Gene3D" id="3.40.50.1820">
    <property type="entry name" value="alpha/beta hydrolase"/>
    <property type="match status" value="2"/>
</dbReference>
<dbReference type="SUPFAM" id="SSF53474">
    <property type="entry name" value="alpha/beta-Hydrolases"/>
    <property type="match status" value="2"/>
</dbReference>
<evidence type="ECO:0000256" key="4">
    <source>
        <dbReference type="ARBA" id="ARBA00022963"/>
    </source>
</evidence>
<evidence type="ECO:0000256" key="5">
    <source>
        <dbReference type="ARBA" id="ARBA00023098"/>
    </source>
</evidence>
<gene>
    <name evidence="7" type="ORF">YQE_06014</name>
</gene>
<evidence type="ECO:0000256" key="2">
    <source>
        <dbReference type="ARBA" id="ARBA00022729"/>
    </source>
</evidence>
<name>N6UFQ6_DENPD</name>
<reference evidence="7" key="1">
    <citation type="journal article" date="2013" name="Genome Biol.">
        <title>Draft genome of the mountain pine beetle, Dendroctonus ponderosae Hopkins, a major forest pest.</title>
        <authorList>
            <person name="Keeling C.I."/>
            <person name="Yuen M.M."/>
            <person name="Liao N.Y."/>
            <person name="Docking T.R."/>
            <person name="Chan S.K."/>
            <person name="Taylor G.A."/>
            <person name="Palmquist D.L."/>
            <person name="Jackman S.D."/>
            <person name="Nguyen A."/>
            <person name="Li M."/>
            <person name="Henderson H."/>
            <person name="Janes J.K."/>
            <person name="Zhao Y."/>
            <person name="Pandoh P."/>
            <person name="Moore R."/>
            <person name="Sperling F.A."/>
            <person name="Huber D.P."/>
            <person name="Birol I."/>
            <person name="Jones S.J."/>
            <person name="Bohlmann J."/>
        </authorList>
    </citation>
    <scope>NUCLEOTIDE SEQUENCE</scope>
</reference>
<keyword evidence="2" id="KW-0732">Signal</keyword>
<dbReference type="InterPro" id="IPR029058">
    <property type="entry name" value="AB_hydrolase_fold"/>
</dbReference>
<dbReference type="OMA" id="PIVFIQH"/>
<dbReference type="AlphaFoldDB" id="N6UFQ6"/>
<dbReference type="OrthoDB" id="9974421at2759"/>
<organism evidence="7">
    <name type="scientific">Dendroctonus ponderosae</name>
    <name type="common">Mountain pine beetle</name>
    <dbReference type="NCBI Taxonomy" id="77166"/>
    <lineage>
        <taxon>Eukaryota</taxon>
        <taxon>Metazoa</taxon>
        <taxon>Ecdysozoa</taxon>
        <taxon>Arthropoda</taxon>
        <taxon>Hexapoda</taxon>
        <taxon>Insecta</taxon>
        <taxon>Pterygota</taxon>
        <taxon>Neoptera</taxon>
        <taxon>Endopterygota</taxon>
        <taxon>Coleoptera</taxon>
        <taxon>Polyphaga</taxon>
        <taxon>Cucujiformia</taxon>
        <taxon>Curculionidae</taxon>
        <taxon>Scolytinae</taxon>
        <taxon>Dendroctonus</taxon>
    </lineage>
</organism>
<comment type="similarity">
    <text evidence="1">Belongs to the AB hydrolase superfamily. Lipase family.</text>
</comment>
<dbReference type="FunFam" id="3.40.50.1820:FF:000021">
    <property type="entry name" value="Lipase"/>
    <property type="match status" value="2"/>
</dbReference>
<evidence type="ECO:0000313" key="7">
    <source>
        <dbReference type="EMBL" id="ENN77487.1"/>
    </source>
</evidence>
<keyword evidence="3" id="KW-0378">Hydrolase</keyword>
<evidence type="ECO:0000256" key="6">
    <source>
        <dbReference type="ARBA" id="ARBA00023180"/>
    </source>
</evidence>
<keyword evidence="4" id="KW-0442">Lipid degradation</keyword>
<feature type="non-terminal residue" evidence="7">
    <location>
        <position position="1"/>
    </location>
</feature>
<dbReference type="EMBL" id="KB740945">
    <property type="protein sequence ID" value="ENN77487.1"/>
    <property type="molecule type" value="Genomic_DNA"/>
</dbReference>
<accession>N6UFQ6</accession>